<keyword evidence="2" id="KW-1185">Reference proteome</keyword>
<gene>
    <name evidence="1" type="ORF">GCM10008938_51250</name>
</gene>
<evidence type="ECO:0000313" key="2">
    <source>
        <dbReference type="Proteomes" id="UP000632222"/>
    </source>
</evidence>
<sequence>MTIPLHTAILQDQHGELVLLFPQEIVGQFQMMEGMVVDLQVVEGKLMIFFASSGDAVGGSAEDT</sequence>
<protein>
    <recommendedName>
        <fullName evidence="3">DUF4926 domain-containing protein</fullName>
    </recommendedName>
</protein>
<proteinExistence type="predicted"/>
<name>A0ABQ2DI57_9DEIO</name>
<evidence type="ECO:0000313" key="1">
    <source>
        <dbReference type="EMBL" id="GGJ58939.1"/>
    </source>
</evidence>
<reference evidence="2" key="1">
    <citation type="journal article" date="2019" name="Int. J. Syst. Evol. Microbiol.">
        <title>The Global Catalogue of Microorganisms (GCM) 10K type strain sequencing project: providing services to taxonomists for standard genome sequencing and annotation.</title>
        <authorList>
            <consortium name="The Broad Institute Genomics Platform"/>
            <consortium name="The Broad Institute Genome Sequencing Center for Infectious Disease"/>
            <person name="Wu L."/>
            <person name="Ma J."/>
        </authorList>
    </citation>
    <scope>NUCLEOTIDE SEQUENCE [LARGE SCALE GENOMIC DNA]</scope>
    <source>
        <strain evidence="2">JCM 14370</strain>
    </source>
</reference>
<accession>A0ABQ2DI57</accession>
<evidence type="ECO:0008006" key="3">
    <source>
        <dbReference type="Google" id="ProtNLM"/>
    </source>
</evidence>
<organism evidence="1 2">
    <name type="scientific">Deinococcus roseus</name>
    <dbReference type="NCBI Taxonomy" id="392414"/>
    <lineage>
        <taxon>Bacteria</taxon>
        <taxon>Thermotogati</taxon>
        <taxon>Deinococcota</taxon>
        <taxon>Deinococci</taxon>
        <taxon>Deinococcales</taxon>
        <taxon>Deinococcaceae</taxon>
        <taxon>Deinococcus</taxon>
    </lineage>
</organism>
<dbReference type="Proteomes" id="UP000632222">
    <property type="component" value="Unassembled WGS sequence"/>
</dbReference>
<comment type="caution">
    <text evidence="1">The sequence shown here is derived from an EMBL/GenBank/DDBJ whole genome shotgun (WGS) entry which is preliminary data.</text>
</comment>
<dbReference type="EMBL" id="BMOD01000047">
    <property type="protein sequence ID" value="GGJ58939.1"/>
    <property type="molecule type" value="Genomic_DNA"/>
</dbReference>